<gene>
    <name evidence="2" type="ORF">Sru01_41540</name>
</gene>
<dbReference type="InterPro" id="IPR050523">
    <property type="entry name" value="AKR_Detox_Biosynth"/>
</dbReference>
<dbReference type="InterPro" id="IPR023210">
    <property type="entry name" value="NADP_OxRdtase_dom"/>
</dbReference>
<proteinExistence type="predicted"/>
<protein>
    <submittedName>
        <fullName evidence="2">Oxidoreductase</fullName>
    </submittedName>
</protein>
<dbReference type="PANTHER" id="PTHR43364">
    <property type="entry name" value="NADH-SPECIFIC METHYLGLYOXAL REDUCTASE-RELATED"/>
    <property type="match status" value="1"/>
</dbReference>
<keyword evidence="3" id="KW-1185">Reference proteome</keyword>
<dbReference type="GO" id="GO:0005829">
    <property type="term" value="C:cytosol"/>
    <property type="evidence" value="ECO:0007669"/>
    <property type="project" value="TreeGrafter"/>
</dbReference>
<feature type="domain" description="NADP-dependent oxidoreductase" evidence="1">
    <location>
        <begin position="16"/>
        <end position="310"/>
    </location>
</feature>
<dbReference type="AlphaFoldDB" id="A0A919R3T5"/>
<dbReference type="EMBL" id="BOOU01000055">
    <property type="protein sequence ID" value="GII79172.1"/>
    <property type="molecule type" value="Genomic_DNA"/>
</dbReference>
<dbReference type="InterPro" id="IPR036812">
    <property type="entry name" value="NAD(P)_OxRdtase_dom_sf"/>
</dbReference>
<sequence length="317" mass="33353">MEQRLVGRSGLSVSRVGLGTMTWGRDTSAEEAAAQLAMFADAGGTLVDTADVYSGGDAERLLGRLLRDGVPRAQVVVATKAVLTPYGPRTRDASRRGLIAALDASLARLGLDEVDLWQLHAFDPEVPLEETLAAVDTAVSTGRTIYAGVCNYTGWQLAAAGVWQRAAAGRAPLVAAQVEYSLLARDAEREILAAAEHVGAGVLAWSPLGRGVLTGKYRTGIPADSRAATPHFADFVQPYLNDRCRRVVESVTTAAEGLGVSPLSVALSWVRDQPGVAAAIVGARDRAQLSGVLQAEDLTLPVEIREALDDVSAVDQS</sequence>
<accession>A0A919R3T5</accession>
<dbReference type="Pfam" id="PF00248">
    <property type="entry name" value="Aldo_ket_red"/>
    <property type="match status" value="1"/>
</dbReference>
<evidence type="ECO:0000313" key="2">
    <source>
        <dbReference type="EMBL" id="GII79172.1"/>
    </source>
</evidence>
<comment type="caution">
    <text evidence="2">The sequence shown here is derived from an EMBL/GenBank/DDBJ whole genome shotgun (WGS) entry which is preliminary data.</text>
</comment>
<evidence type="ECO:0000313" key="3">
    <source>
        <dbReference type="Proteomes" id="UP000655287"/>
    </source>
</evidence>
<dbReference type="SUPFAM" id="SSF51430">
    <property type="entry name" value="NAD(P)-linked oxidoreductase"/>
    <property type="match status" value="1"/>
</dbReference>
<dbReference type="RefSeq" id="WP_203988986.1">
    <property type="nucleotide sequence ID" value="NZ_BOOU01000055.1"/>
</dbReference>
<organism evidence="2 3">
    <name type="scientific">Sphaerisporangium rufum</name>
    <dbReference type="NCBI Taxonomy" id="1381558"/>
    <lineage>
        <taxon>Bacteria</taxon>
        <taxon>Bacillati</taxon>
        <taxon>Actinomycetota</taxon>
        <taxon>Actinomycetes</taxon>
        <taxon>Streptosporangiales</taxon>
        <taxon>Streptosporangiaceae</taxon>
        <taxon>Sphaerisporangium</taxon>
    </lineage>
</organism>
<name>A0A919R3T5_9ACTN</name>
<reference evidence="2" key="1">
    <citation type="submission" date="2021-01" db="EMBL/GenBank/DDBJ databases">
        <title>Whole genome shotgun sequence of Sphaerisporangium rufum NBRC 109079.</title>
        <authorList>
            <person name="Komaki H."/>
            <person name="Tamura T."/>
        </authorList>
    </citation>
    <scope>NUCLEOTIDE SEQUENCE</scope>
    <source>
        <strain evidence="2">NBRC 109079</strain>
    </source>
</reference>
<dbReference type="PANTHER" id="PTHR43364:SF18">
    <property type="entry name" value="OXIDOREDUCTASE"/>
    <property type="match status" value="1"/>
</dbReference>
<dbReference type="Gene3D" id="3.20.20.100">
    <property type="entry name" value="NADP-dependent oxidoreductase domain"/>
    <property type="match status" value="1"/>
</dbReference>
<evidence type="ECO:0000259" key="1">
    <source>
        <dbReference type="Pfam" id="PF00248"/>
    </source>
</evidence>
<dbReference type="Proteomes" id="UP000655287">
    <property type="component" value="Unassembled WGS sequence"/>
</dbReference>